<dbReference type="Proteomes" id="UP000243629">
    <property type="component" value="Unassembled WGS sequence"/>
</dbReference>
<evidence type="ECO:0000313" key="2">
    <source>
        <dbReference type="EMBL" id="SFM71838.1"/>
    </source>
</evidence>
<name>A0A1I4T507_9GAMM</name>
<proteinExistence type="predicted"/>
<dbReference type="STRING" id="1720063.SAMN05216217_1135"/>
<sequence>MQKKTIAASLLIASLGLLGACQSEPEDKLDSAASSVNEAVQNLGDAAEQAVREATGTEKTTGERISENIDEAGEAVGEAYDKSAEKVHETYEKTKELIHSEDHSEH</sequence>
<gene>
    <name evidence="2" type="ORF">SAMN05216217_1135</name>
</gene>
<reference evidence="3" key="1">
    <citation type="submission" date="2016-10" db="EMBL/GenBank/DDBJ databases">
        <authorList>
            <person name="Varghese N."/>
            <person name="Submissions S."/>
        </authorList>
    </citation>
    <scope>NUCLEOTIDE SEQUENCE [LARGE SCALE GENOMIC DNA]</scope>
    <source>
        <strain evidence="3">DSM 24213</strain>
    </source>
</reference>
<feature type="chain" id="PRO_5017350482" description="Lipoprotein" evidence="1">
    <location>
        <begin position="20"/>
        <end position="106"/>
    </location>
</feature>
<keyword evidence="3" id="KW-1185">Reference proteome</keyword>
<dbReference type="EMBL" id="FOUI01000013">
    <property type="protein sequence ID" value="SFM71838.1"/>
    <property type="molecule type" value="Genomic_DNA"/>
</dbReference>
<evidence type="ECO:0008006" key="4">
    <source>
        <dbReference type="Google" id="ProtNLM"/>
    </source>
</evidence>
<evidence type="ECO:0000256" key="1">
    <source>
        <dbReference type="SAM" id="SignalP"/>
    </source>
</evidence>
<dbReference type="PROSITE" id="PS51257">
    <property type="entry name" value="PROKAR_LIPOPROTEIN"/>
    <property type="match status" value="1"/>
</dbReference>
<feature type="signal peptide" evidence="1">
    <location>
        <begin position="1"/>
        <end position="19"/>
    </location>
</feature>
<evidence type="ECO:0000313" key="3">
    <source>
        <dbReference type="Proteomes" id="UP000243629"/>
    </source>
</evidence>
<dbReference type="AlphaFoldDB" id="A0A1I4T507"/>
<keyword evidence="1" id="KW-0732">Signal</keyword>
<dbReference type="RefSeq" id="WP_177197277.1">
    <property type="nucleotide sequence ID" value="NZ_FOUI01000013.1"/>
</dbReference>
<protein>
    <recommendedName>
        <fullName evidence="4">Lipoprotein</fullName>
    </recommendedName>
</protein>
<accession>A0A1I4T507</accession>
<organism evidence="2 3">
    <name type="scientific">Halopseudomonas yangmingensis</name>
    <dbReference type="NCBI Taxonomy" id="1720063"/>
    <lineage>
        <taxon>Bacteria</taxon>
        <taxon>Pseudomonadati</taxon>
        <taxon>Pseudomonadota</taxon>
        <taxon>Gammaproteobacteria</taxon>
        <taxon>Pseudomonadales</taxon>
        <taxon>Pseudomonadaceae</taxon>
        <taxon>Halopseudomonas</taxon>
    </lineage>
</organism>